<dbReference type="STRING" id="1230097.A0A423VUH2"/>
<keyword evidence="2" id="KW-0472">Membrane</keyword>
<evidence type="ECO:0000256" key="2">
    <source>
        <dbReference type="SAM" id="Phobius"/>
    </source>
</evidence>
<name>A0A423VUH2_9PEZI</name>
<gene>
    <name evidence="3" type="ORF">VPNG_09213</name>
</gene>
<keyword evidence="2" id="KW-0812">Transmembrane</keyword>
<evidence type="ECO:0000313" key="3">
    <source>
        <dbReference type="EMBL" id="ROV94614.1"/>
    </source>
</evidence>
<dbReference type="InParanoid" id="A0A423VUH2"/>
<feature type="region of interest" description="Disordered" evidence="1">
    <location>
        <begin position="102"/>
        <end position="255"/>
    </location>
</feature>
<comment type="caution">
    <text evidence="3">The sequence shown here is derived from an EMBL/GenBank/DDBJ whole genome shotgun (WGS) entry which is preliminary data.</text>
</comment>
<feature type="compositionally biased region" description="Low complexity" evidence="1">
    <location>
        <begin position="123"/>
        <end position="135"/>
    </location>
</feature>
<evidence type="ECO:0000313" key="4">
    <source>
        <dbReference type="Proteomes" id="UP000285146"/>
    </source>
</evidence>
<dbReference type="EMBL" id="LKEB01000075">
    <property type="protein sequence ID" value="ROV94614.1"/>
    <property type="molecule type" value="Genomic_DNA"/>
</dbReference>
<dbReference type="AlphaFoldDB" id="A0A423VUH2"/>
<dbReference type="OrthoDB" id="5413188at2759"/>
<keyword evidence="2" id="KW-1133">Transmembrane helix</keyword>
<reference evidence="3 4" key="1">
    <citation type="submission" date="2015-09" db="EMBL/GenBank/DDBJ databases">
        <title>Host preference determinants of Valsa canker pathogens revealed by comparative genomics.</title>
        <authorList>
            <person name="Yin Z."/>
            <person name="Huang L."/>
        </authorList>
    </citation>
    <scope>NUCLEOTIDE SEQUENCE [LARGE SCALE GENOMIC DNA]</scope>
    <source>
        <strain evidence="3 4">SXYLt</strain>
    </source>
</reference>
<accession>A0A423VUH2</accession>
<protein>
    <submittedName>
        <fullName evidence="3">Uncharacterized protein</fullName>
    </submittedName>
</protein>
<sequence>MASSSQQARLGGSRQSRPHDIESGQLSEGIAPSDSTPASQSRHNDGQYIQYVADMQRTTHRFGAVKAVRREPELTSLQESWVEIASQPSSSSLSSIGDEIVTTGLQVGNQSSYSPRRRRPQRQSHQQSVQQRQQHMPPTYIVSHAAAQAGTSSQEEYDETESEEDHLLTSSTENIRPRPATATIGLPRSRTTLGLSSDFSDSEDDDDGTALGRPTSFRPQPNAFTHPPAHLSHRSHSTNSAIPPHHPGARPSAITNRSHNRARTNFTSPAYQADNDAALRASLTTLLSCAAAAKSLPGRRAATADTSSGEPVLGAGVGPGNQPMELRLVPESEIEAGGSPGIGSGAPKSPQGRQPTTRTTSNSSAQSVPASTSSERAKRAAAGQSKPQRANKKKRTAATAVDDNTVTWISPATLTWVLGTGVVLLVSVVGFGAGFVVGREVGRQDILSSMSGGGPAAGAGVNASSCGGEVVRSTGTGTLRRWRWGTGMTKLVSA</sequence>
<feature type="compositionally biased region" description="Acidic residues" evidence="1">
    <location>
        <begin position="155"/>
        <end position="164"/>
    </location>
</feature>
<feature type="region of interest" description="Disordered" evidence="1">
    <location>
        <begin position="1"/>
        <end position="49"/>
    </location>
</feature>
<feature type="region of interest" description="Disordered" evidence="1">
    <location>
        <begin position="301"/>
        <end position="399"/>
    </location>
</feature>
<proteinExistence type="predicted"/>
<evidence type="ECO:0000256" key="1">
    <source>
        <dbReference type="SAM" id="MobiDB-lite"/>
    </source>
</evidence>
<keyword evidence="4" id="KW-1185">Reference proteome</keyword>
<organism evidence="3 4">
    <name type="scientific">Cytospora leucostoma</name>
    <dbReference type="NCBI Taxonomy" id="1230097"/>
    <lineage>
        <taxon>Eukaryota</taxon>
        <taxon>Fungi</taxon>
        <taxon>Dikarya</taxon>
        <taxon>Ascomycota</taxon>
        <taxon>Pezizomycotina</taxon>
        <taxon>Sordariomycetes</taxon>
        <taxon>Sordariomycetidae</taxon>
        <taxon>Diaporthales</taxon>
        <taxon>Cytosporaceae</taxon>
        <taxon>Cytospora</taxon>
    </lineage>
</organism>
<feature type="compositionally biased region" description="Low complexity" evidence="1">
    <location>
        <begin position="360"/>
        <end position="374"/>
    </location>
</feature>
<feature type="transmembrane region" description="Helical" evidence="2">
    <location>
        <begin position="414"/>
        <end position="437"/>
    </location>
</feature>
<dbReference type="Proteomes" id="UP000285146">
    <property type="component" value="Unassembled WGS sequence"/>
</dbReference>